<evidence type="ECO:0000313" key="1">
    <source>
        <dbReference type="EMBL" id="KAK1411319.1"/>
    </source>
</evidence>
<reference evidence="1" key="1">
    <citation type="journal article" date="2023" name="bioRxiv">
        <title>Improved chromosome-level genome assembly for marigold (Tagetes erecta).</title>
        <authorList>
            <person name="Jiang F."/>
            <person name="Yuan L."/>
            <person name="Wang S."/>
            <person name="Wang H."/>
            <person name="Xu D."/>
            <person name="Wang A."/>
            <person name="Fan W."/>
        </authorList>
    </citation>
    <scope>NUCLEOTIDE SEQUENCE</scope>
    <source>
        <strain evidence="1">WSJ</strain>
        <tissue evidence="1">Leaf</tissue>
    </source>
</reference>
<evidence type="ECO:0000313" key="2">
    <source>
        <dbReference type="Proteomes" id="UP001229421"/>
    </source>
</evidence>
<sequence length="117" mass="13187">MREMKDIAYQSAHLSSTPSDSYAIWKLKPIDSANSASNITPKKWLFFINLSKVDRSGSKIKEVTERYVLNSTPQDTINQLRADAHNRSSELVKVGLPLTEASMAQDKAINHSHRCKQ</sequence>
<keyword evidence="2" id="KW-1185">Reference proteome</keyword>
<gene>
    <name evidence="1" type="ORF">QVD17_37867</name>
</gene>
<accession>A0AAD8NIT9</accession>
<name>A0AAD8NIT9_TARER</name>
<dbReference type="AlphaFoldDB" id="A0AAD8NIT9"/>
<protein>
    <submittedName>
        <fullName evidence="1">Uncharacterized protein</fullName>
    </submittedName>
</protein>
<comment type="caution">
    <text evidence="1">The sequence shown here is derived from an EMBL/GenBank/DDBJ whole genome shotgun (WGS) entry which is preliminary data.</text>
</comment>
<dbReference type="EMBL" id="JAUHHV010000010">
    <property type="protein sequence ID" value="KAK1411319.1"/>
    <property type="molecule type" value="Genomic_DNA"/>
</dbReference>
<dbReference type="Proteomes" id="UP001229421">
    <property type="component" value="Unassembled WGS sequence"/>
</dbReference>
<organism evidence="1 2">
    <name type="scientific">Tagetes erecta</name>
    <name type="common">African marigold</name>
    <dbReference type="NCBI Taxonomy" id="13708"/>
    <lineage>
        <taxon>Eukaryota</taxon>
        <taxon>Viridiplantae</taxon>
        <taxon>Streptophyta</taxon>
        <taxon>Embryophyta</taxon>
        <taxon>Tracheophyta</taxon>
        <taxon>Spermatophyta</taxon>
        <taxon>Magnoliopsida</taxon>
        <taxon>eudicotyledons</taxon>
        <taxon>Gunneridae</taxon>
        <taxon>Pentapetalae</taxon>
        <taxon>asterids</taxon>
        <taxon>campanulids</taxon>
        <taxon>Asterales</taxon>
        <taxon>Asteraceae</taxon>
        <taxon>Asteroideae</taxon>
        <taxon>Heliantheae alliance</taxon>
        <taxon>Tageteae</taxon>
        <taxon>Tagetes</taxon>
    </lineage>
</organism>
<proteinExistence type="predicted"/>